<feature type="transmembrane region" description="Helical" evidence="1">
    <location>
        <begin position="25"/>
        <end position="46"/>
    </location>
</feature>
<evidence type="ECO:0000256" key="1">
    <source>
        <dbReference type="SAM" id="Phobius"/>
    </source>
</evidence>
<proteinExistence type="predicted"/>
<evidence type="ECO:0000313" key="2">
    <source>
        <dbReference type="EMBL" id="MET3794704.1"/>
    </source>
</evidence>
<keyword evidence="1" id="KW-1133">Transmembrane helix</keyword>
<keyword evidence="1" id="KW-0812">Transmembrane</keyword>
<dbReference type="EMBL" id="JBEPML010000028">
    <property type="protein sequence ID" value="MET3794704.1"/>
    <property type="molecule type" value="Genomic_DNA"/>
</dbReference>
<reference evidence="2 3" key="1">
    <citation type="submission" date="2024-06" db="EMBL/GenBank/DDBJ databases">
        <title>Genomic Encyclopedia of Type Strains, Phase IV (KMG-IV): sequencing the most valuable type-strain genomes for metagenomic binning, comparative biology and taxonomic classification.</title>
        <authorList>
            <person name="Goeker M."/>
        </authorList>
    </citation>
    <scope>NUCLEOTIDE SEQUENCE [LARGE SCALE GENOMIC DNA]</scope>
    <source>
        <strain evidence="2 3">DSM 27865</strain>
    </source>
</reference>
<keyword evidence="3" id="KW-1185">Reference proteome</keyword>
<comment type="caution">
    <text evidence="2">The sequence shown here is derived from an EMBL/GenBank/DDBJ whole genome shotgun (WGS) entry which is preliminary data.</text>
</comment>
<accession>A0ABV2N7A3</accession>
<evidence type="ECO:0000313" key="3">
    <source>
        <dbReference type="Proteomes" id="UP001549076"/>
    </source>
</evidence>
<organism evidence="2 3">
    <name type="scientific">Aquamicrobium terrae</name>
    <dbReference type="NCBI Taxonomy" id="1324945"/>
    <lineage>
        <taxon>Bacteria</taxon>
        <taxon>Pseudomonadati</taxon>
        <taxon>Pseudomonadota</taxon>
        <taxon>Alphaproteobacteria</taxon>
        <taxon>Hyphomicrobiales</taxon>
        <taxon>Phyllobacteriaceae</taxon>
        <taxon>Aquamicrobium</taxon>
    </lineage>
</organism>
<protein>
    <submittedName>
        <fullName evidence="2">NADH:ubiquinone oxidoreductase subunit 3 (Subunit A)</fullName>
    </submittedName>
</protein>
<dbReference type="Proteomes" id="UP001549076">
    <property type="component" value="Unassembled WGS sequence"/>
</dbReference>
<keyword evidence="1" id="KW-0472">Membrane</keyword>
<name>A0ABV2N7A3_9HYPH</name>
<gene>
    <name evidence="2" type="ORF">ABID37_004944</name>
</gene>
<sequence>MWPIIFPTSIVLCVFVYSKMKSIGWIAFIVVVTLILLIPSTVYFWARMENRRILSS</sequence>